<dbReference type="GO" id="GO:0005524">
    <property type="term" value="F:ATP binding"/>
    <property type="evidence" value="ECO:0007669"/>
    <property type="project" value="UniProtKB-KW"/>
</dbReference>
<dbReference type="GO" id="GO:0005886">
    <property type="term" value="C:plasma membrane"/>
    <property type="evidence" value="ECO:0007669"/>
    <property type="project" value="TreeGrafter"/>
</dbReference>
<dbReference type="FunFam" id="3.30.450.90:FF:000001">
    <property type="entry name" value="Type II secretion system ATPase GspE"/>
    <property type="match status" value="1"/>
</dbReference>
<keyword evidence="2" id="KW-0547">Nucleotide-binding</keyword>
<dbReference type="Gene3D" id="3.30.450.90">
    <property type="match status" value="1"/>
</dbReference>
<dbReference type="GO" id="GO:0016887">
    <property type="term" value="F:ATP hydrolysis activity"/>
    <property type="evidence" value="ECO:0007669"/>
    <property type="project" value="TreeGrafter"/>
</dbReference>
<dbReference type="InterPro" id="IPR037257">
    <property type="entry name" value="T2SS_E_N_sf"/>
</dbReference>
<dbReference type="GO" id="GO:0015627">
    <property type="term" value="C:type II protein secretion system complex"/>
    <property type="evidence" value="ECO:0007669"/>
    <property type="project" value="TreeGrafter"/>
</dbReference>
<dbReference type="PANTHER" id="PTHR30258:SF27">
    <property type="entry name" value="BACTERIOPHAGE ADSORPTION PROTEIN B-RELATED"/>
    <property type="match status" value="1"/>
</dbReference>
<evidence type="ECO:0000313" key="7">
    <source>
        <dbReference type="Proteomes" id="UP000249555"/>
    </source>
</evidence>
<dbReference type="CDD" id="cd01129">
    <property type="entry name" value="PulE-GspE-like"/>
    <property type="match status" value="1"/>
</dbReference>
<accession>A0A2W4Z091</accession>
<dbReference type="PANTHER" id="PTHR30258">
    <property type="entry name" value="TYPE II SECRETION SYSTEM PROTEIN GSPE-RELATED"/>
    <property type="match status" value="1"/>
</dbReference>
<evidence type="ECO:0000313" key="6">
    <source>
        <dbReference type="EMBL" id="PZO74857.1"/>
    </source>
</evidence>
<evidence type="ECO:0000256" key="2">
    <source>
        <dbReference type="ARBA" id="ARBA00022741"/>
    </source>
</evidence>
<evidence type="ECO:0000259" key="5">
    <source>
        <dbReference type="PROSITE" id="PS00662"/>
    </source>
</evidence>
<gene>
    <name evidence="6" type="ORF">DI640_06280</name>
</gene>
<evidence type="ECO:0000256" key="1">
    <source>
        <dbReference type="ARBA" id="ARBA00006611"/>
    </source>
</evidence>
<dbReference type="SUPFAM" id="SSF160246">
    <property type="entry name" value="EspE N-terminal domain-like"/>
    <property type="match status" value="1"/>
</dbReference>
<dbReference type="InterPro" id="IPR027417">
    <property type="entry name" value="P-loop_NTPase"/>
</dbReference>
<feature type="domain" description="Bacterial type II secretion system protein E" evidence="5">
    <location>
        <begin position="362"/>
        <end position="376"/>
    </location>
</feature>
<dbReference type="Gene3D" id="3.30.300.160">
    <property type="entry name" value="Type II secretion system, protein E, N-terminal domain"/>
    <property type="match status" value="1"/>
</dbReference>
<dbReference type="InterPro" id="IPR001482">
    <property type="entry name" value="T2SS/T4SS_dom"/>
</dbReference>
<dbReference type="GO" id="GO:0015628">
    <property type="term" value="P:protein secretion by the type II secretion system"/>
    <property type="evidence" value="ECO:0007669"/>
    <property type="project" value="TreeGrafter"/>
</dbReference>
<evidence type="ECO:0000256" key="4">
    <source>
        <dbReference type="ARBA" id="ARBA00047206"/>
    </source>
</evidence>
<comment type="caution">
    <text evidence="6">The sequence shown here is derived from an EMBL/GenBank/DDBJ whole genome shotgun (WGS) entry which is preliminary data.</text>
</comment>
<dbReference type="Gene3D" id="3.40.50.300">
    <property type="entry name" value="P-loop containing nucleotide triphosphate hydrolases"/>
    <property type="match status" value="1"/>
</dbReference>
<dbReference type="PROSITE" id="PS00662">
    <property type="entry name" value="T2SP_E"/>
    <property type="match status" value="1"/>
</dbReference>
<dbReference type="Pfam" id="PF00437">
    <property type="entry name" value="T2SSE"/>
    <property type="match status" value="1"/>
</dbReference>
<dbReference type="InterPro" id="IPR054757">
    <property type="entry name" value="GSPE_N1E"/>
</dbReference>
<sequence>MIIREGHEIDAATPLPLAGGVGGGAALLTDEAIEGYAVPSPDPSRLREGSEIALPQITIPYAFARKFGVVIDHTDTDSHLTIAMRAGADPKVLLELRRYLARPFDVTFVEQIAFDRLLSNVYAMDGQANALAAVGMGNELDLLAGDMPTAEDLLDTADDAPAIRLINGIIADAARNGVSDIHIEPYETGLVVRMRIDGVLRETLRMPPNVAPVVVSRIKVMARLDIAERRVPQDGRMGLTLGGKLLDVRVSTLPSRAGERVVLRILDKENAGIDLEALGLPPALFALLNEALSEPNGIILVTGPTGSGKTTSLYAALRLLNDGSRNILTVEDPVEYAVDGVGQTQVNPKVGLTFAAGLRAILRQDPDVVMVGEIRDRETAEIAVQASLTGHLVLSTVHTNDAIGAITRMRDMKVESFLLASTLRAVIAQRLVRRLCPTCRKAVPASDTVAPLLGIAPEAIVYVAQGCEDCNQTGYKGRIGVFEAVRIDDTIRRLINTDGHESEITAHAFAKSPNLAQSARDLVLSGQTTAEEAVRVSRRDTTEIVEEVPDA</sequence>
<proteinExistence type="inferred from homology"/>
<dbReference type="InterPro" id="IPR003593">
    <property type="entry name" value="AAA+_ATPase"/>
</dbReference>
<dbReference type="Proteomes" id="UP000249555">
    <property type="component" value="Unassembled WGS sequence"/>
</dbReference>
<dbReference type="SUPFAM" id="SSF52540">
    <property type="entry name" value="P-loop containing nucleoside triphosphate hydrolases"/>
    <property type="match status" value="1"/>
</dbReference>
<dbReference type="EMBL" id="QFMX01000005">
    <property type="protein sequence ID" value="PZO74857.1"/>
    <property type="molecule type" value="Genomic_DNA"/>
</dbReference>
<dbReference type="Pfam" id="PF22341">
    <property type="entry name" value="GSPE_N1E"/>
    <property type="match status" value="1"/>
</dbReference>
<name>A0A2W4Z091_9SPHN</name>
<evidence type="ECO:0000256" key="3">
    <source>
        <dbReference type="ARBA" id="ARBA00022840"/>
    </source>
</evidence>
<protein>
    <recommendedName>
        <fullName evidence="4">General secretion pathway protein E</fullName>
    </recommendedName>
</protein>
<dbReference type="FunFam" id="3.40.50.300:FF:000398">
    <property type="entry name" value="Type IV pilus assembly ATPase PilB"/>
    <property type="match status" value="1"/>
</dbReference>
<dbReference type="AlphaFoldDB" id="A0A2W4Z091"/>
<keyword evidence="3" id="KW-0067">ATP-binding</keyword>
<reference evidence="6 7" key="1">
    <citation type="submission" date="2017-08" db="EMBL/GenBank/DDBJ databases">
        <title>Infants hospitalized years apart are colonized by the same room-sourced microbial strains.</title>
        <authorList>
            <person name="Brooks B."/>
            <person name="Olm M.R."/>
            <person name="Firek B.A."/>
            <person name="Baker R."/>
            <person name="Thomas B.C."/>
            <person name="Morowitz M.J."/>
            <person name="Banfield J.F."/>
        </authorList>
    </citation>
    <scope>NUCLEOTIDE SEQUENCE [LARGE SCALE GENOMIC DNA]</scope>
    <source>
        <strain evidence="6">S2_018_000_R3_119</strain>
    </source>
</reference>
<organism evidence="6 7">
    <name type="scientific">Sphingomonas taxi</name>
    <dbReference type="NCBI Taxonomy" id="1549858"/>
    <lineage>
        <taxon>Bacteria</taxon>
        <taxon>Pseudomonadati</taxon>
        <taxon>Pseudomonadota</taxon>
        <taxon>Alphaproteobacteria</taxon>
        <taxon>Sphingomonadales</taxon>
        <taxon>Sphingomonadaceae</taxon>
        <taxon>Sphingomonas</taxon>
    </lineage>
</organism>
<comment type="similarity">
    <text evidence="1">Belongs to the GSP E family.</text>
</comment>
<dbReference type="SMART" id="SM00382">
    <property type="entry name" value="AAA"/>
    <property type="match status" value="1"/>
</dbReference>